<sequence length="139" mass="15854">MRRSEEMKSIEMDVKNASTKVEEPESGLQAVIREKYAVLEAIEKGRSEVESMIICYYERVLEKHLKDEETPSFAEDLRHSTERLSEFKKNQKRCFAQEVEDDTGIEPGLSPSEELTSVVELIRESKVIASPGLMIDSLS</sequence>
<comment type="caution">
    <text evidence="1">The sequence shown here is derived from an EMBL/GenBank/DDBJ whole genome shotgun (WGS) entry which is preliminary data.</text>
</comment>
<reference evidence="2" key="1">
    <citation type="journal article" date="2023" name="Front. Plant Sci.">
        <title>Chromosomal-level genome assembly of Melastoma candidum provides insights into trichome evolution.</title>
        <authorList>
            <person name="Zhong Y."/>
            <person name="Wu W."/>
            <person name="Sun C."/>
            <person name="Zou P."/>
            <person name="Liu Y."/>
            <person name="Dai S."/>
            <person name="Zhou R."/>
        </authorList>
    </citation>
    <scope>NUCLEOTIDE SEQUENCE [LARGE SCALE GENOMIC DNA]</scope>
</reference>
<evidence type="ECO:0000313" key="2">
    <source>
        <dbReference type="Proteomes" id="UP001057402"/>
    </source>
</evidence>
<accession>A0ACB9RZR4</accession>
<evidence type="ECO:0000313" key="1">
    <source>
        <dbReference type="EMBL" id="KAI4383726.1"/>
    </source>
</evidence>
<organism evidence="1 2">
    <name type="scientific">Melastoma candidum</name>
    <dbReference type="NCBI Taxonomy" id="119954"/>
    <lineage>
        <taxon>Eukaryota</taxon>
        <taxon>Viridiplantae</taxon>
        <taxon>Streptophyta</taxon>
        <taxon>Embryophyta</taxon>
        <taxon>Tracheophyta</taxon>
        <taxon>Spermatophyta</taxon>
        <taxon>Magnoliopsida</taxon>
        <taxon>eudicotyledons</taxon>
        <taxon>Gunneridae</taxon>
        <taxon>Pentapetalae</taxon>
        <taxon>rosids</taxon>
        <taxon>malvids</taxon>
        <taxon>Myrtales</taxon>
        <taxon>Melastomataceae</taxon>
        <taxon>Melastomatoideae</taxon>
        <taxon>Melastomateae</taxon>
        <taxon>Melastoma</taxon>
    </lineage>
</organism>
<name>A0ACB9RZR4_9MYRT</name>
<dbReference type="EMBL" id="CM042882">
    <property type="protein sequence ID" value="KAI4383726.1"/>
    <property type="molecule type" value="Genomic_DNA"/>
</dbReference>
<proteinExistence type="predicted"/>
<dbReference type="Proteomes" id="UP001057402">
    <property type="component" value="Chromosome 3"/>
</dbReference>
<keyword evidence="2" id="KW-1185">Reference proteome</keyword>
<gene>
    <name evidence="1" type="ORF">MLD38_009529</name>
</gene>
<protein>
    <submittedName>
        <fullName evidence="1">Uncharacterized protein</fullName>
    </submittedName>
</protein>